<dbReference type="InterPro" id="IPR050171">
    <property type="entry name" value="MFS_Transporters"/>
</dbReference>
<feature type="transmembrane region" description="Helical" evidence="7">
    <location>
        <begin position="143"/>
        <end position="160"/>
    </location>
</feature>
<dbReference type="Pfam" id="PF07690">
    <property type="entry name" value="MFS_1"/>
    <property type="match status" value="1"/>
</dbReference>
<evidence type="ECO:0000256" key="1">
    <source>
        <dbReference type="ARBA" id="ARBA00004651"/>
    </source>
</evidence>
<feature type="transmembrane region" description="Helical" evidence="7">
    <location>
        <begin position="313"/>
        <end position="335"/>
    </location>
</feature>
<feature type="transmembrane region" description="Helical" evidence="7">
    <location>
        <begin position="44"/>
        <end position="62"/>
    </location>
</feature>
<dbReference type="PANTHER" id="PTHR23517">
    <property type="entry name" value="RESISTANCE PROTEIN MDTM, PUTATIVE-RELATED-RELATED"/>
    <property type="match status" value="1"/>
</dbReference>
<dbReference type="PROSITE" id="PS50850">
    <property type="entry name" value="MFS"/>
    <property type="match status" value="1"/>
</dbReference>
<dbReference type="AlphaFoldDB" id="A0A5J6SP61"/>
<feature type="transmembrane region" description="Helical" evidence="7">
    <location>
        <begin position="375"/>
        <end position="396"/>
    </location>
</feature>
<keyword evidence="5 7" id="KW-1133">Transmembrane helix</keyword>
<dbReference type="OrthoDB" id="9793283at2"/>
<feature type="domain" description="Major facilitator superfamily (MFS) profile" evidence="8">
    <location>
        <begin position="1"/>
        <end position="401"/>
    </location>
</feature>
<dbReference type="SUPFAM" id="SSF103473">
    <property type="entry name" value="MFS general substrate transporter"/>
    <property type="match status" value="1"/>
</dbReference>
<evidence type="ECO:0000256" key="7">
    <source>
        <dbReference type="SAM" id="Phobius"/>
    </source>
</evidence>
<keyword evidence="4 7" id="KW-0812">Transmembrane</keyword>
<keyword evidence="10" id="KW-1185">Reference proteome</keyword>
<feature type="transmembrane region" description="Helical" evidence="7">
    <location>
        <begin position="216"/>
        <end position="236"/>
    </location>
</feature>
<dbReference type="PROSITE" id="PS00216">
    <property type="entry name" value="SUGAR_TRANSPORT_1"/>
    <property type="match status" value="1"/>
</dbReference>
<dbReference type="EMBL" id="CP031223">
    <property type="protein sequence ID" value="QFF99273.1"/>
    <property type="molecule type" value="Genomic_DNA"/>
</dbReference>
<dbReference type="Proteomes" id="UP000325517">
    <property type="component" value="Chromosome"/>
</dbReference>
<dbReference type="RefSeq" id="WP_151700199.1">
    <property type="nucleotide sequence ID" value="NZ_CP031223.1"/>
</dbReference>
<dbReference type="GO" id="GO:0022857">
    <property type="term" value="F:transmembrane transporter activity"/>
    <property type="evidence" value="ECO:0007669"/>
    <property type="project" value="InterPro"/>
</dbReference>
<dbReference type="InterPro" id="IPR005829">
    <property type="entry name" value="Sugar_transporter_CS"/>
</dbReference>
<dbReference type="InterPro" id="IPR036259">
    <property type="entry name" value="MFS_trans_sf"/>
</dbReference>
<gene>
    <name evidence="9" type="ORF">PB01_10795</name>
</gene>
<keyword evidence="2" id="KW-0813">Transport</keyword>
<feature type="transmembrane region" description="Helical" evidence="7">
    <location>
        <begin position="347"/>
        <end position="369"/>
    </location>
</feature>
<name>A0A5J6SP61_9BACI</name>
<evidence type="ECO:0000256" key="6">
    <source>
        <dbReference type="ARBA" id="ARBA00023136"/>
    </source>
</evidence>
<feature type="transmembrane region" description="Helical" evidence="7">
    <location>
        <begin position="166"/>
        <end position="186"/>
    </location>
</feature>
<accession>A0A5J6SP61</accession>
<organism evidence="9 10">
    <name type="scientific">Psychrobacillus glaciei</name>
    <dbReference type="NCBI Taxonomy" id="2283160"/>
    <lineage>
        <taxon>Bacteria</taxon>
        <taxon>Bacillati</taxon>
        <taxon>Bacillota</taxon>
        <taxon>Bacilli</taxon>
        <taxon>Bacillales</taxon>
        <taxon>Bacillaceae</taxon>
        <taxon>Psychrobacillus</taxon>
    </lineage>
</organism>
<dbReference type="KEGG" id="psyo:PB01_10795"/>
<dbReference type="Gene3D" id="1.20.1250.20">
    <property type="entry name" value="MFS general substrate transporter like domains"/>
    <property type="match status" value="1"/>
</dbReference>
<keyword evidence="6 7" id="KW-0472">Membrane</keyword>
<feature type="transmembrane region" description="Helical" evidence="7">
    <location>
        <begin position="256"/>
        <end position="278"/>
    </location>
</feature>
<feature type="transmembrane region" description="Helical" evidence="7">
    <location>
        <begin position="101"/>
        <end position="122"/>
    </location>
</feature>
<comment type="subcellular location">
    <subcellularLocation>
        <location evidence="1">Cell membrane</location>
        <topology evidence="1">Multi-pass membrane protein</topology>
    </subcellularLocation>
</comment>
<evidence type="ECO:0000313" key="9">
    <source>
        <dbReference type="EMBL" id="QFF99273.1"/>
    </source>
</evidence>
<feature type="transmembrane region" description="Helical" evidence="7">
    <location>
        <begin position="12"/>
        <end position="32"/>
    </location>
</feature>
<evidence type="ECO:0000313" key="10">
    <source>
        <dbReference type="Proteomes" id="UP000325517"/>
    </source>
</evidence>
<dbReference type="InterPro" id="IPR011701">
    <property type="entry name" value="MFS"/>
</dbReference>
<dbReference type="InterPro" id="IPR020846">
    <property type="entry name" value="MFS_dom"/>
</dbReference>
<sequence>MDIRTFSSAIRLRIALRFLTIFSNTMVMPYVVVFFVEQVGAKTATWMTICTGISGINGYLIGGKMADQYGRKKLILIGEFLTGAGFIIVAIGNMPVDSNPYISLIGFIIIFLFSSMASPAYSGFVIDETTKGNRKNVYTALKWTAYLSFALGSLTGGFLFNQFATILFVVVACSSFLSFACVLIWIEDKYRSTLERTVTPEIKGKTKHSTLKVYRVMLRDPVFISLAYVTLTVALMDEQLSYYLSIRYVSLFEAEGYTILGFLRTENTLLAVGLTIFITRFLKKMSDINALITESMIFFIGYILLSISEISNILFLGMAIVTIGEIIFIPSTQAITAEIIPDEFRSTYSGVLGVVSTVGGLLASLFILLTDYFPPVGFTIIYTGIGMFTLMVVLNLKKTNKIEVQ</sequence>
<reference evidence="9 10" key="1">
    <citation type="submission" date="2018-07" db="EMBL/GenBank/DDBJ databases">
        <title>Complete genome sequence of Psychrobacillus sp. PB01, isolated from iceberg, and comparative genome analysis of Psychrobacillus strains.</title>
        <authorList>
            <person name="Lee P.C."/>
        </authorList>
    </citation>
    <scope>NUCLEOTIDE SEQUENCE [LARGE SCALE GENOMIC DNA]</scope>
    <source>
        <strain evidence="9 10">PB01</strain>
    </source>
</reference>
<feature type="transmembrane region" description="Helical" evidence="7">
    <location>
        <begin position="74"/>
        <end position="95"/>
    </location>
</feature>
<evidence type="ECO:0000256" key="5">
    <source>
        <dbReference type="ARBA" id="ARBA00022989"/>
    </source>
</evidence>
<proteinExistence type="predicted"/>
<evidence type="ECO:0000256" key="2">
    <source>
        <dbReference type="ARBA" id="ARBA00022448"/>
    </source>
</evidence>
<dbReference type="GO" id="GO:0005886">
    <property type="term" value="C:plasma membrane"/>
    <property type="evidence" value="ECO:0007669"/>
    <property type="project" value="UniProtKB-SubCell"/>
</dbReference>
<evidence type="ECO:0000256" key="4">
    <source>
        <dbReference type="ARBA" id="ARBA00022692"/>
    </source>
</evidence>
<feature type="transmembrane region" description="Helical" evidence="7">
    <location>
        <begin position="290"/>
        <end position="307"/>
    </location>
</feature>
<protein>
    <submittedName>
        <fullName evidence="9">MFS transporter</fullName>
    </submittedName>
</protein>
<evidence type="ECO:0000259" key="8">
    <source>
        <dbReference type="PROSITE" id="PS50850"/>
    </source>
</evidence>
<keyword evidence="3" id="KW-1003">Cell membrane</keyword>
<evidence type="ECO:0000256" key="3">
    <source>
        <dbReference type="ARBA" id="ARBA00022475"/>
    </source>
</evidence>
<dbReference type="PANTHER" id="PTHR23517:SF3">
    <property type="entry name" value="INTEGRAL MEMBRANE TRANSPORT PROTEIN"/>
    <property type="match status" value="1"/>
</dbReference>